<evidence type="ECO:0000313" key="2">
    <source>
        <dbReference type="EMBL" id="KHM52251.1"/>
    </source>
</evidence>
<feature type="transmembrane region" description="Helical" evidence="1">
    <location>
        <begin position="67"/>
        <end position="87"/>
    </location>
</feature>
<evidence type="ECO:0000313" key="3">
    <source>
        <dbReference type="Proteomes" id="UP000030993"/>
    </source>
</evidence>
<feature type="transmembrane region" description="Helical" evidence="1">
    <location>
        <begin position="6"/>
        <end position="25"/>
    </location>
</feature>
<proteinExistence type="predicted"/>
<comment type="caution">
    <text evidence="2">The sequence shown here is derived from an EMBL/GenBank/DDBJ whole genome shotgun (WGS) entry which is preliminary data.</text>
</comment>
<dbReference type="STRING" id="82374.NZ47_05815"/>
<accession>A0A0B2K0B7</accession>
<keyword evidence="3" id="KW-1185">Reference proteome</keyword>
<dbReference type="EMBL" id="JSCE01000120">
    <property type="protein sequence ID" value="KHM52251.1"/>
    <property type="molecule type" value="Genomic_DNA"/>
</dbReference>
<name>A0A0B2K0B7_9FIRM</name>
<protein>
    <submittedName>
        <fullName evidence="2">Uncharacterized protein</fullName>
    </submittedName>
</protein>
<dbReference type="AlphaFoldDB" id="A0A0B2K0B7"/>
<reference evidence="2 3" key="1">
    <citation type="journal article" date="2013" name="PLoS ONE">
        <title>Identification and characterization of three novel lipases belonging to families II and V from Anaerovibrio lipolyticus 5ST.</title>
        <authorList>
            <person name="Prive F."/>
            <person name="Kaderbhai N.N."/>
            <person name="Girdwood S."/>
            <person name="Worgan H.J."/>
            <person name="Pinloche E."/>
            <person name="Scollan N.D."/>
            <person name="Huws S.A."/>
            <person name="Newbold C.J."/>
        </authorList>
    </citation>
    <scope>NUCLEOTIDE SEQUENCE [LARGE SCALE GENOMIC DNA]</scope>
    <source>
        <strain evidence="2 3">5S</strain>
    </source>
</reference>
<sequence length="90" mass="10157">MLIGHLGALLSFITFFISVMAYSYSNDADEITSFEKKCLGVLLGCTIINIIALALKDYSVLYYSDYLQFLASFGVFAMFIGLCRVYLIRR</sequence>
<dbReference type="Proteomes" id="UP000030993">
    <property type="component" value="Unassembled WGS sequence"/>
</dbReference>
<keyword evidence="1" id="KW-0472">Membrane</keyword>
<keyword evidence="1" id="KW-1133">Transmembrane helix</keyword>
<gene>
    <name evidence="2" type="ORF">NZ47_05815</name>
</gene>
<evidence type="ECO:0000256" key="1">
    <source>
        <dbReference type="SAM" id="Phobius"/>
    </source>
</evidence>
<organism evidence="2 3">
    <name type="scientific">Anaerovibrio lipolyticus</name>
    <dbReference type="NCBI Taxonomy" id="82374"/>
    <lineage>
        <taxon>Bacteria</taxon>
        <taxon>Bacillati</taxon>
        <taxon>Bacillota</taxon>
        <taxon>Negativicutes</taxon>
        <taxon>Selenomonadales</taxon>
        <taxon>Selenomonadaceae</taxon>
        <taxon>Anaerovibrio</taxon>
    </lineage>
</organism>
<dbReference type="RefSeq" id="WP_039207532.1">
    <property type="nucleotide sequence ID" value="NZ_JSCE01000120.1"/>
</dbReference>
<feature type="transmembrane region" description="Helical" evidence="1">
    <location>
        <begin position="37"/>
        <end position="55"/>
    </location>
</feature>
<keyword evidence="1" id="KW-0812">Transmembrane</keyword>